<dbReference type="PROSITE" id="PS50238">
    <property type="entry name" value="RHOGAP"/>
    <property type="match status" value="1"/>
</dbReference>
<feature type="region of interest" description="Disordered" evidence="2">
    <location>
        <begin position="1"/>
        <end position="20"/>
    </location>
</feature>
<feature type="region of interest" description="Disordered" evidence="2">
    <location>
        <begin position="693"/>
        <end position="712"/>
    </location>
</feature>
<dbReference type="Gene3D" id="1.10.555.10">
    <property type="entry name" value="Rho GTPase activation protein"/>
    <property type="match status" value="1"/>
</dbReference>
<evidence type="ECO:0000256" key="2">
    <source>
        <dbReference type="SAM" id="MobiDB-lite"/>
    </source>
</evidence>
<feature type="compositionally biased region" description="Basic and acidic residues" evidence="2">
    <location>
        <begin position="820"/>
        <end position="903"/>
    </location>
</feature>
<reference evidence="4 5" key="1">
    <citation type="submission" date="2024-02" db="EMBL/GenBank/DDBJ databases">
        <title>Discinaceae phylogenomics.</title>
        <authorList>
            <person name="Dirks A.C."/>
            <person name="James T.Y."/>
        </authorList>
    </citation>
    <scope>NUCLEOTIDE SEQUENCE [LARGE SCALE GENOMIC DNA]</scope>
    <source>
        <strain evidence="4 5">ACD0624</strain>
    </source>
</reference>
<dbReference type="InterPro" id="IPR000198">
    <property type="entry name" value="RhoGAP_dom"/>
</dbReference>
<dbReference type="EMBL" id="JBBBZM010000028">
    <property type="protein sequence ID" value="KAL0637972.1"/>
    <property type="molecule type" value="Genomic_DNA"/>
</dbReference>
<keyword evidence="1" id="KW-0343">GTPase activation</keyword>
<dbReference type="SUPFAM" id="SSF48350">
    <property type="entry name" value="GTPase activation domain, GAP"/>
    <property type="match status" value="1"/>
</dbReference>
<dbReference type="PANTHER" id="PTHR15228">
    <property type="entry name" value="SPERMATHECAL PHYSIOLOGY VARIANT"/>
    <property type="match status" value="1"/>
</dbReference>
<feature type="compositionally biased region" description="Pro residues" evidence="2">
    <location>
        <begin position="405"/>
        <end position="423"/>
    </location>
</feature>
<feature type="compositionally biased region" description="Polar residues" evidence="2">
    <location>
        <begin position="994"/>
        <end position="1020"/>
    </location>
</feature>
<feature type="compositionally biased region" description="Low complexity" evidence="2">
    <location>
        <begin position="316"/>
        <end position="327"/>
    </location>
</feature>
<feature type="compositionally biased region" description="Polar residues" evidence="2">
    <location>
        <begin position="935"/>
        <end position="964"/>
    </location>
</feature>
<feature type="compositionally biased region" description="Low complexity" evidence="2">
    <location>
        <begin position="575"/>
        <end position="599"/>
    </location>
</feature>
<feature type="region of interest" description="Disordered" evidence="2">
    <location>
        <begin position="445"/>
        <end position="555"/>
    </location>
</feature>
<feature type="compositionally biased region" description="Polar residues" evidence="2">
    <location>
        <begin position="656"/>
        <end position="673"/>
    </location>
</feature>
<evidence type="ECO:0000259" key="3">
    <source>
        <dbReference type="PROSITE" id="PS50238"/>
    </source>
</evidence>
<feature type="compositionally biased region" description="Polar residues" evidence="2">
    <location>
        <begin position="470"/>
        <end position="491"/>
    </location>
</feature>
<feature type="compositionally biased region" description="Low complexity" evidence="2">
    <location>
        <begin position="499"/>
        <end position="515"/>
    </location>
</feature>
<evidence type="ECO:0000313" key="4">
    <source>
        <dbReference type="EMBL" id="KAL0637972.1"/>
    </source>
</evidence>
<sequence length="1115" mass="123319">MTTADVPSAPSVTQYGSPPSAKVSLATWWEKFKKKPATKEGGDKDHTSGIFGVPLSKSIKYANVAISLTDGNGQQFIYGYVPIVVAKCGVFLKEKATNIEGIFRLSGSAKRIKDLQTIFNSPDKYGKGLDWTGYTVHDAANIFRRYLNQLPEPIIPLDFYARFREPLQCAPERFDPHAAIHSYQVLIGKLPALNRQLLLYILDLLAVFASKSEQNLMNASNLAAIFQPGLINHPEHDMSPGDYKLSQDVLVFLITNQDHFLLGMRGTIEGEGIETLIVPEVSPTPASPRRSKTLISRSASASSAGADDVRKYGNLRRNVSVTSRRSNAGSTAVANSGGLGRSNTLPSKRSPVAPPMVLRDHTTGSLRGKGLATEKNLTARSPPVGGQSRENSDRLSNPSVATGPAQPPRLSPPPKTAPSPPQEGPQAQPRAVTTPIKERTFEHLLAKFSPEPQREPQRPANKLRKKRVTPNHSAESSTTTLPEGGNSNNAILHNGHGLAPTSHSAPSTSHSAHTAQSIRPPLKHSTQPIEPHSMPHSTGDALELTPQSPPTTATTSMLNYFGISQQGTAYSPAASSTTLMPAMSPTPSTTSSVTSQSSSHEYSDTTNPSSSPEGKKRSRWRLSGQIFDNPPTSPTFSNGHGSTGSLAERIRHVSRSPPNRTRSVSGSGETYLSDSEERPTAFGWLAKKVHGAKHNHQQYEQEKQHNRPERTLQRREEMKIETNNLPRVPMPLVIPGLPRVQPPTPSALTLPATPVDENPNESNYFRKDRQAQRGYPMHSPRSSEEKEQAQKQESQQPIKRESKQSLKKESMQPPKQESQPPRRPESQPPHGREEFHHPHRPEGQQPHRRDEVHNQHRLESQPPYAREEVQNPHRPEGQQPHRYDDSRQHRSESQAPHRHDGVHPPHRSVGQPPRRAESQKPRKLESQQLPRRPESQQLQRQDIRQPYSQQPHTSETQSSHMLESQQQRQETQQLHGPEAQQPHMPEGQLVSVLESHQLQMPGSQETQKQPPHTQEIQQTHMPAFQQPHVVEGQQLLRRGSRPTNKQETPIPINELPLYAPVPGESIEPEGRVQGRGQGRRRPQAIRPGVPIPDELMSPLGVSIPDGPMSPPGMAS</sequence>
<dbReference type="InterPro" id="IPR008936">
    <property type="entry name" value="Rho_GTPase_activation_prot"/>
</dbReference>
<dbReference type="Proteomes" id="UP001447188">
    <property type="component" value="Unassembled WGS sequence"/>
</dbReference>
<feature type="compositionally biased region" description="Basic and acidic residues" evidence="2">
    <location>
        <begin position="697"/>
        <end position="712"/>
    </location>
</feature>
<feature type="compositionally biased region" description="Low complexity" evidence="2">
    <location>
        <begin position="296"/>
        <end position="306"/>
    </location>
</feature>
<name>A0ABR3GPX7_9PEZI</name>
<feature type="compositionally biased region" description="Basic and acidic residues" evidence="2">
    <location>
        <begin position="914"/>
        <end position="925"/>
    </location>
</feature>
<feature type="compositionally biased region" description="Basic and acidic residues" evidence="2">
    <location>
        <begin position="781"/>
        <end position="790"/>
    </location>
</feature>
<feature type="compositionally biased region" description="Basic and acidic residues" evidence="2">
    <location>
        <begin position="798"/>
        <end position="810"/>
    </location>
</feature>
<keyword evidence="5" id="KW-1185">Reference proteome</keyword>
<evidence type="ECO:0000256" key="1">
    <source>
        <dbReference type="ARBA" id="ARBA00022468"/>
    </source>
</evidence>
<feature type="region of interest" description="Disordered" evidence="2">
    <location>
        <begin position="574"/>
        <end position="677"/>
    </location>
</feature>
<evidence type="ECO:0000313" key="5">
    <source>
        <dbReference type="Proteomes" id="UP001447188"/>
    </source>
</evidence>
<feature type="compositionally biased region" description="Polar residues" evidence="2">
    <location>
        <begin position="634"/>
        <end position="645"/>
    </location>
</feature>
<accession>A0ABR3GPX7</accession>
<feature type="region of interest" description="Disordered" evidence="2">
    <location>
        <begin position="727"/>
        <end position="1115"/>
    </location>
</feature>
<protein>
    <submittedName>
        <fullName evidence="4">GTPase activating protein (GAP) for Rho1p</fullName>
    </submittedName>
</protein>
<dbReference type="Pfam" id="PF00620">
    <property type="entry name" value="RhoGAP"/>
    <property type="match status" value="1"/>
</dbReference>
<proteinExistence type="predicted"/>
<gene>
    <name evidence="4" type="primary">SAC7</name>
    <name evidence="4" type="ORF">Q9L58_003050</name>
</gene>
<dbReference type="InterPro" id="IPR051025">
    <property type="entry name" value="RhoGAP"/>
</dbReference>
<feature type="region of interest" description="Disordered" evidence="2">
    <location>
        <begin position="279"/>
        <end position="431"/>
    </location>
</feature>
<comment type="caution">
    <text evidence="4">The sequence shown here is derived from an EMBL/GenBank/DDBJ whole genome shotgun (WGS) entry which is preliminary data.</text>
</comment>
<feature type="compositionally biased region" description="Polar residues" evidence="2">
    <location>
        <begin position="1"/>
        <end position="17"/>
    </location>
</feature>
<organism evidence="4 5">
    <name type="scientific">Discina gigas</name>
    <dbReference type="NCBI Taxonomy" id="1032678"/>
    <lineage>
        <taxon>Eukaryota</taxon>
        <taxon>Fungi</taxon>
        <taxon>Dikarya</taxon>
        <taxon>Ascomycota</taxon>
        <taxon>Pezizomycotina</taxon>
        <taxon>Pezizomycetes</taxon>
        <taxon>Pezizales</taxon>
        <taxon>Discinaceae</taxon>
        <taxon>Discina</taxon>
    </lineage>
</organism>
<dbReference type="SMART" id="SM00324">
    <property type="entry name" value="RhoGAP"/>
    <property type="match status" value="1"/>
</dbReference>
<feature type="domain" description="Rho-GAP" evidence="3">
    <location>
        <begin position="66"/>
        <end position="261"/>
    </location>
</feature>
<dbReference type="PANTHER" id="PTHR15228:SF25">
    <property type="entry name" value="F-BAR DOMAIN-CONTAINING PROTEIN"/>
    <property type="match status" value="1"/>
</dbReference>